<name>A0A840YIM8_9PROT</name>
<dbReference type="EMBL" id="JACIJD010000039">
    <property type="protein sequence ID" value="MBB5696371.1"/>
    <property type="molecule type" value="Genomic_DNA"/>
</dbReference>
<evidence type="ECO:0000313" key="2">
    <source>
        <dbReference type="Proteomes" id="UP000580654"/>
    </source>
</evidence>
<dbReference type="RefSeq" id="WP_184521603.1">
    <property type="nucleotide sequence ID" value="NZ_JACIJD010000039.1"/>
</dbReference>
<gene>
    <name evidence="1" type="ORF">FHS87_004442</name>
</gene>
<keyword evidence="2" id="KW-1185">Reference proteome</keyword>
<accession>A0A840YIM8</accession>
<evidence type="ECO:0000313" key="1">
    <source>
        <dbReference type="EMBL" id="MBB5696371.1"/>
    </source>
</evidence>
<proteinExistence type="predicted"/>
<dbReference type="AlphaFoldDB" id="A0A840YIM8"/>
<comment type="caution">
    <text evidence="1">The sequence shown here is derived from an EMBL/GenBank/DDBJ whole genome shotgun (WGS) entry which is preliminary data.</text>
</comment>
<protein>
    <submittedName>
        <fullName evidence="1">Uncharacterized protein</fullName>
    </submittedName>
</protein>
<reference evidence="1 2" key="1">
    <citation type="submission" date="2020-08" db="EMBL/GenBank/DDBJ databases">
        <title>Genomic Encyclopedia of Type Strains, Phase IV (KMG-IV): sequencing the most valuable type-strain genomes for metagenomic binning, comparative biology and taxonomic classification.</title>
        <authorList>
            <person name="Goeker M."/>
        </authorList>
    </citation>
    <scope>NUCLEOTIDE SEQUENCE [LARGE SCALE GENOMIC DNA]</scope>
    <source>
        <strain evidence="1 2">DSM 25622</strain>
    </source>
</reference>
<dbReference type="Proteomes" id="UP000580654">
    <property type="component" value="Unassembled WGS sequence"/>
</dbReference>
<organism evidence="1 2">
    <name type="scientific">Muricoccus pecuniae</name>
    <dbReference type="NCBI Taxonomy" id="693023"/>
    <lineage>
        <taxon>Bacteria</taxon>
        <taxon>Pseudomonadati</taxon>
        <taxon>Pseudomonadota</taxon>
        <taxon>Alphaproteobacteria</taxon>
        <taxon>Acetobacterales</taxon>
        <taxon>Roseomonadaceae</taxon>
        <taxon>Muricoccus</taxon>
    </lineage>
</organism>
<sequence>MREQLVSLIERSSLHRYIRDLKKNAELLEWVVAQSSALPPEAKLSERVYVALHGIEEAVCKRGKRKTFNALNKGYRFCAPACECRREEHSRMMGAHMAAIDGIERTRRRTKWRETLTQRYGQENPMRVTDIRARKLRTEAARRDKTPPAE</sequence>